<dbReference type="EMBL" id="CP093326">
    <property type="protein sequence ID" value="UNK47514.1"/>
    <property type="molecule type" value="Genomic_DNA"/>
</dbReference>
<dbReference type="InterPro" id="IPR050707">
    <property type="entry name" value="HTH_MetabolicPath_Reg"/>
</dbReference>
<evidence type="ECO:0000259" key="4">
    <source>
        <dbReference type="PROSITE" id="PS51077"/>
    </source>
</evidence>
<dbReference type="Gene3D" id="3.30.450.40">
    <property type="match status" value="1"/>
</dbReference>
<dbReference type="InterPro" id="IPR029016">
    <property type="entry name" value="GAF-like_dom_sf"/>
</dbReference>
<dbReference type="InterPro" id="IPR036388">
    <property type="entry name" value="WH-like_DNA-bd_sf"/>
</dbReference>
<dbReference type="PROSITE" id="PS51078">
    <property type="entry name" value="ICLR_ED"/>
    <property type="match status" value="1"/>
</dbReference>
<keyword evidence="7" id="KW-1185">Reference proteome</keyword>
<gene>
    <name evidence="6" type="ORF">MNQ99_02540</name>
</gene>
<protein>
    <submittedName>
        <fullName evidence="6">IclR family transcriptional regulator</fullName>
    </submittedName>
</protein>
<keyword evidence="3" id="KW-0804">Transcription</keyword>
<proteinExistence type="predicted"/>
<dbReference type="SMART" id="SM00346">
    <property type="entry name" value="HTH_ICLR"/>
    <property type="match status" value="1"/>
</dbReference>
<reference evidence="6 7" key="1">
    <citation type="submission" date="2022-03" db="EMBL/GenBank/DDBJ databases">
        <title>Isotopic signatures of nitrous oxide derived from detoxification processes.</title>
        <authorList>
            <person name="Behrendt U."/>
            <person name="Buchen C."/>
            <person name="Well R."/>
            <person name="Ulrich A."/>
            <person name="Rohe L."/>
            <person name="Kolb S."/>
            <person name="Schloter M."/>
            <person name="Horn M.A."/>
            <person name="Augustin J."/>
        </authorList>
    </citation>
    <scope>NUCLEOTIDE SEQUENCE [LARGE SCALE GENOMIC DNA]</scope>
    <source>
        <strain evidence="6 7">S4-C24</strain>
    </source>
</reference>
<dbReference type="Pfam" id="PF01614">
    <property type="entry name" value="IclR_C"/>
    <property type="match status" value="1"/>
</dbReference>
<evidence type="ECO:0000256" key="1">
    <source>
        <dbReference type="ARBA" id="ARBA00023015"/>
    </source>
</evidence>
<feature type="domain" description="IclR-ED" evidence="5">
    <location>
        <begin position="71"/>
        <end position="255"/>
    </location>
</feature>
<evidence type="ECO:0000256" key="2">
    <source>
        <dbReference type="ARBA" id="ARBA00023125"/>
    </source>
</evidence>
<sequence>MNIVKKPGYAVDSVDRALQLIMLLQERDWLRITDAANALDVAPSTAHRLMAMLVYRGFALQDDQRRYCAGPALRADTAAGPARTAVSIARPHLVTLALSVRETVNLVERVGVTARYLFTAEGPQLLRVGNRTGTVLPAHLSSGGKAILATLPEPTVAQFYTGRQAQQSGSGLAVAELEGLQRELAEARTQGYAVNLGRTEADLAAVGAPLATAGRPAALAISISSPLSRAGDIQQPKVIQALHATCEAVLRELHADGVLPAA</sequence>
<dbReference type="PANTHER" id="PTHR30136:SF24">
    <property type="entry name" value="HTH-TYPE TRANSCRIPTIONAL REPRESSOR ALLR"/>
    <property type="match status" value="1"/>
</dbReference>
<dbReference type="SUPFAM" id="SSF55781">
    <property type="entry name" value="GAF domain-like"/>
    <property type="match status" value="1"/>
</dbReference>
<dbReference type="InterPro" id="IPR014757">
    <property type="entry name" value="Tscrpt_reg_IclR_C"/>
</dbReference>
<evidence type="ECO:0000259" key="5">
    <source>
        <dbReference type="PROSITE" id="PS51078"/>
    </source>
</evidence>
<dbReference type="PROSITE" id="PS51077">
    <property type="entry name" value="HTH_ICLR"/>
    <property type="match status" value="1"/>
</dbReference>
<dbReference type="RefSeq" id="WP_241915246.1">
    <property type="nucleotide sequence ID" value="NZ_CP093326.1"/>
</dbReference>
<dbReference type="InterPro" id="IPR005471">
    <property type="entry name" value="Tscrpt_reg_IclR_N"/>
</dbReference>
<name>A0ABY3WAY9_9MICC</name>
<keyword evidence="1" id="KW-0805">Transcription regulation</keyword>
<accession>A0ABY3WAY9</accession>
<dbReference type="InterPro" id="IPR036390">
    <property type="entry name" value="WH_DNA-bd_sf"/>
</dbReference>
<dbReference type="Proteomes" id="UP000829069">
    <property type="component" value="Chromosome"/>
</dbReference>
<organism evidence="6 7">
    <name type="scientific">Arthrobacter sulfonylureivorans</name>
    <dbReference type="NCBI Taxonomy" id="2486855"/>
    <lineage>
        <taxon>Bacteria</taxon>
        <taxon>Bacillati</taxon>
        <taxon>Actinomycetota</taxon>
        <taxon>Actinomycetes</taxon>
        <taxon>Micrococcales</taxon>
        <taxon>Micrococcaceae</taxon>
        <taxon>Arthrobacter</taxon>
    </lineage>
</organism>
<evidence type="ECO:0000313" key="7">
    <source>
        <dbReference type="Proteomes" id="UP000829069"/>
    </source>
</evidence>
<dbReference type="Gene3D" id="1.10.10.10">
    <property type="entry name" value="Winged helix-like DNA-binding domain superfamily/Winged helix DNA-binding domain"/>
    <property type="match status" value="1"/>
</dbReference>
<evidence type="ECO:0000313" key="6">
    <source>
        <dbReference type="EMBL" id="UNK47514.1"/>
    </source>
</evidence>
<dbReference type="SUPFAM" id="SSF46785">
    <property type="entry name" value="Winged helix' DNA-binding domain"/>
    <property type="match status" value="1"/>
</dbReference>
<evidence type="ECO:0000256" key="3">
    <source>
        <dbReference type="ARBA" id="ARBA00023163"/>
    </source>
</evidence>
<keyword evidence="2" id="KW-0238">DNA-binding</keyword>
<dbReference type="PANTHER" id="PTHR30136">
    <property type="entry name" value="HELIX-TURN-HELIX TRANSCRIPTIONAL REGULATOR, ICLR FAMILY"/>
    <property type="match status" value="1"/>
</dbReference>
<feature type="domain" description="HTH iclR-type" evidence="4">
    <location>
        <begin position="11"/>
        <end position="71"/>
    </location>
</feature>
<dbReference type="Pfam" id="PF09339">
    <property type="entry name" value="HTH_IclR"/>
    <property type="match status" value="1"/>
</dbReference>